<dbReference type="InterPro" id="IPR003004">
    <property type="entry name" value="GspF/PilC"/>
</dbReference>
<evidence type="ECO:0000256" key="6">
    <source>
        <dbReference type="ARBA" id="ARBA00023136"/>
    </source>
</evidence>
<evidence type="ECO:0000313" key="10">
    <source>
        <dbReference type="Proteomes" id="UP000250186"/>
    </source>
</evidence>
<comment type="caution">
    <text evidence="9">The sequence shown here is derived from an EMBL/GenBank/DDBJ whole genome shotgun (WGS) entry which is preliminary data.</text>
</comment>
<dbReference type="Pfam" id="PF00482">
    <property type="entry name" value="T2SSF"/>
    <property type="match status" value="1"/>
</dbReference>
<keyword evidence="10" id="KW-1185">Reference proteome</keyword>
<comment type="similarity">
    <text evidence="2">Belongs to the GSP F family.</text>
</comment>
<name>A0ABX9ERJ7_9GAMM</name>
<feature type="transmembrane region" description="Helical" evidence="7">
    <location>
        <begin position="192"/>
        <end position="211"/>
    </location>
</feature>
<evidence type="ECO:0000256" key="5">
    <source>
        <dbReference type="ARBA" id="ARBA00022989"/>
    </source>
</evidence>
<evidence type="ECO:0000259" key="8">
    <source>
        <dbReference type="Pfam" id="PF00482"/>
    </source>
</evidence>
<reference evidence="9 10" key="1">
    <citation type="submission" date="2016-02" db="EMBL/GenBank/DDBJ databases">
        <title>Species-wide whole genome sequencing reveals diversity, host range in Lonsdalea quercina.</title>
        <authorList>
            <person name="Li Y."/>
        </authorList>
    </citation>
    <scope>NUCLEOTIDE SEQUENCE [LARGE SCALE GENOMIC DNA]</scope>
    <source>
        <strain evidence="9 10">CFCC 12721</strain>
    </source>
</reference>
<protein>
    <submittedName>
        <fullName evidence="9">Pilus assembly protein PilR</fullName>
    </submittedName>
</protein>
<feature type="transmembrane region" description="Helical" evidence="7">
    <location>
        <begin position="133"/>
        <end position="157"/>
    </location>
</feature>
<dbReference type="RefSeq" id="WP_112092682.1">
    <property type="nucleotide sequence ID" value="NZ_LUSR01000061.1"/>
</dbReference>
<dbReference type="PANTHER" id="PTHR30012:SF0">
    <property type="entry name" value="TYPE II SECRETION SYSTEM PROTEIN F-RELATED"/>
    <property type="match status" value="1"/>
</dbReference>
<keyword evidence="5 7" id="KW-1133">Transmembrane helix</keyword>
<evidence type="ECO:0000313" key="9">
    <source>
        <dbReference type="EMBL" id="RAT32538.1"/>
    </source>
</evidence>
<dbReference type="PANTHER" id="PTHR30012">
    <property type="entry name" value="GENERAL SECRETION PATHWAY PROTEIN"/>
    <property type="match status" value="1"/>
</dbReference>
<dbReference type="Proteomes" id="UP000250186">
    <property type="component" value="Unassembled WGS sequence"/>
</dbReference>
<dbReference type="InterPro" id="IPR042094">
    <property type="entry name" value="T2SS_GspF_sf"/>
</dbReference>
<evidence type="ECO:0000256" key="4">
    <source>
        <dbReference type="ARBA" id="ARBA00022692"/>
    </source>
</evidence>
<organism evidence="9 10">
    <name type="scientific">Lonsdalea populi</name>
    <dbReference type="NCBI Taxonomy" id="1172565"/>
    <lineage>
        <taxon>Bacteria</taxon>
        <taxon>Pseudomonadati</taxon>
        <taxon>Pseudomonadota</taxon>
        <taxon>Gammaproteobacteria</taxon>
        <taxon>Enterobacterales</taxon>
        <taxon>Pectobacteriaceae</taxon>
        <taxon>Lonsdalea</taxon>
    </lineage>
</organism>
<feature type="domain" description="Type II secretion system protein GspF" evidence="8">
    <location>
        <begin position="239"/>
        <end position="360"/>
    </location>
</feature>
<evidence type="ECO:0000256" key="1">
    <source>
        <dbReference type="ARBA" id="ARBA00004651"/>
    </source>
</evidence>
<accession>A0ABX9ERJ7</accession>
<dbReference type="Gene3D" id="1.20.81.30">
    <property type="entry name" value="Type II secretion system (T2SS), domain F"/>
    <property type="match status" value="2"/>
</dbReference>
<dbReference type="EMBL" id="LUSW01000028">
    <property type="protein sequence ID" value="RAT32538.1"/>
    <property type="molecule type" value="Genomic_DNA"/>
</dbReference>
<dbReference type="InterPro" id="IPR018076">
    <property type="entry name" value="T2SS_GspF_dom"/>
</dbReference>
<gene>
    <name evidence="9" type="ORF">AU492_12500</name>
</gene>
<evidence type="ECO:0000256" key="7">
    <source>
        <dbReference type="SAM" id="Phobius"/>
    </source>
</evidence>
<keyword evidence="6 7" id="KW-0472">Membrane</keyword>
<keyword evidence="4 7" id="KW-0812">Transmembrane</keyword>
<proteinExistence type="inferred from homology"/>
<evidence type="ECO:0000256" key="3">
    <source>
        <dbReference type="ARBA" id="ARBA00022475"/>
    </source>
</evidence>
<comment type="subcellular location">
    <subcellularLocation>
        <location evidence="1">Cell membrane</location>
        <topology evidence="1">Multi-pass membrane protein</topology>
    </subcellularLocation>
</comment>
<keyword evidence="3" id="KW-1003">Cell membrane</keyword>
<sequence length="371" mass="41501">MVFSSRFYPSRDMTFAESLRYRLVRATFTGQYRQPFYETLRFLLENRKALKESLVMIGEVHTDFGQRWHPYHELVQDCLEGVNDNRPGRALQDVLAAWAPYEEAALISAGMETGNIPGALMQADKLIVARRRILGQVVFASVFPVVLLFLSTGLLLANNLALVPTLSKMSDPATWTGALGLMNGVAQWTGEWGLTAAGAMAGLVVMAFWSLPRWRGRLRRVADYLMPWSVYKDLQGAVFLMNIGALLGAGVQELKALRILDGFAPPWLQERIEGAMECMSEGDSLGRALRNSGYDFPSREAVNYLSLLDKGNSAASLITNYADRWLEQALARVARKANVTKLFSLVLIMSFFLLILLMVMQIQDMNTFSTH</sequence>
<evidence type="ECO:0000256" key="2">
    <source>
        <dbReference type="ARBA" id="ARBA00005745"/>
    </source>
</evidence>
<feature type="transmembrane region" description="Helical" evidence="7">
    <location>
        <begin position="342"/>
        <end position="362"/>
    </location>
</feature>